<dbReference type="InterPro" id="IPR024320">
    <property type="entry name" value="LPG_synthase_C"/>
</dbReference>
<dbReference type="Proteomes" id="UP000617951">
    <property type="component" value="Unassembled WGS sequence"/>
</dbReference>
<proteinExistence type="predicted"/>
<dbReference type="PANTHER" id="PTHR41373">
    <property type="entry name" value="DUF2156 DOMAIN-CONTAINING PROTEIN"/>
    <property type="match status" value="1"/>
</dbReference>
<dbReference type="InterPro" id="IPR016732">
    <property type="entry name" value="UCP018688"/>
</dbReference>
<dbReference type="PIRSF" id="PIRSF018688">
    <property type="entry name" value="UCP018688"/>
    <property type="match status" value="1"/>
</dbReference>
<reference evidence="2" key="1">
    <citation type="submission" date="2020-08" db="EMBL/GenBank/DDBJ databases">
        <title>Genome public.</title>
        <authorList>
            <person name="Liu C."/>
            <person name="Sun Q."/>
        </authorList>
    </citation>
    <scope>NUCLEOTIDE SEQUENCE</scope>
    <source>
        <strain evidence="2">NSJ-63</strain>
    </source>
</reference>
<name>A0A926DIA7_9FIRM</name>
<dbReference type="AlphaFoldDB" id="A0A926DIA7"/>
<protein>
    <submittedName>
        <fullName evidence="2">DUF2156 domain-containing protein</fullName>
    </submittedName>
</protein>
<feature type="domain" description="Phosphatidylglycerol lysyltransferase C-terminal" evidence="1">
    <location>
        <begin position="25"/>
        <end position="282"/>
    </location>
</feature>
<gene>
    <name evidence="2" type="ORF">H8693_05075</name>
</gene>
<dbReference type="Gene3D" id="3.40.630.30">
    <property type="match status" value="1"/>
</dbReference>
<dbReference type="RefSeq" id="WP_249280058.1">
    <property type="nucleotide sequence ID" value="NZ_JACRSS010000001.1"/>
</dbReference>
<comment type="caution">
    <text evidence="2">The sequence shown here is derived from an EMBL/GenBank/DDBJ whole genome shotgun (WGS) entry which is preliminary data.</text>
</comment>
<keyword evidence="3" id="KW-1185">Reference proteome</keyword>
<organism evidence="2 3">
    <name type="scientific">Guopingia tenuis</name>
    <dbReference type="NCBI Taxonomy" id="2763656"/>
    <lineage>
        <taxon>Bacteria</taxon>
        <taxon>Bacillati</taxon>
        <taxon>Bacillota</taxon>
        <taxon>Clostridia</taxon>
        <taxon>Christensenellales</taxon>
        <taxon>Christensenellaceae</taxon>
        <taxon>Guopingia</taxon>
    </lineage>
</organism>
<dbReference type="EMBL" id="JACRSS010000001">
    <property type="protein sequence ID" value="MBC8538302.1"/>
    <property type="molecule type" value="Genomic_DNA"/>
</dbReference>
<accession>A0A926DIA7</accession>
<dbReference type="Pfam" id="PF09924">
    <property type="entry name" value="LPG_synthase_C"/>
    <property type="match status" value="1"/>
</dbReference>
<dbReference type="PANTHER" id="PTHR41373:SF1">
    <property type="entry name" value="PHOSPHATIDYLGLYCEROL LYSYLTRANSFERASE C-TERMINAL DOMAIN-CONTAINING PROTEIN"/>
    <property type="match status" value="1"/>
</dbReference>
<evidence type="ECO:0000259" key="1">
    <source>
        <dbReference type="Pfam" id="PF09924"/>
    </source>
</evidence>
<evidence type="ECO:0000313" key="2">
    <source>
        <dbReference type="EMBL" id="MBC8538302.1"/>
    </source>
</evidence>
<evidence type="ECO:0000313" key="3">
    <source>
        <dbReference type="Proteomes" id="UP000617951"/>
    </source>
</evidence>
<dbReference type="InterPro" id="IPR016181">
    <property type="entry name" value="Acyl_CoA_acyltransferase"/>
</dbReference>
<sequence>MLAIKEITLDLRPRYRELTQGNEVSYYSFTNLFMSRECTYYRYVEIEGGICVLCLPPHKGPMCMFPLGVDNLGKAFEALRAEFPGLECIPMTWAMTERVEKECPGLMEFSEVRDSFDYVYETEKMIRLQGKPYHSKRNFISRFVSRYDYEYIPLDQSNVEICLPMMEQWFAEHPGYISPMFNERQAMMELIHNFDRLELKGAAIRVEGAVRAFSFGEYLQPKMAHILIEKADTTYPGLYPMINREFLEHAWADTEFVNREEDMGLEGLRKAKLSYHPDHMNEIFVGKFMN</sequence>
<dbReference type="SUPFAM" id="SSF55729">
    <property type="entry name" value="Acyl-CoA N-acyltransferases (Nat)"/>
    <property type="match status" value="2"/>
</dbReference>